<dbReference type="HAMAP" id="MF_00014">
    <property type="entry name" value="Ribosome_mat_RimM"/>
    <property type="match status" value="1"/>
</dbReference>
<comment type="subcellular location">
    <subcellularLocation>
        <location evidence="1">Cytoplasm</location>
    </subcellularLocation>
</comment>
<dbReference type="Pfam" id="PF01782">
    <property type="entry name" value="RimM"/>
    <property type="match status" value="1"/>
</dbReference>
<evidence type="ECO:0000259" key="3">
    <source>
        <dbReference type="Pfam" id="PF24986"/>
    </source>
</evidence>
<dbReference type="InterPro" id="IPR036976">
    <property type="entry name" value="RimM_N_sf"/>
</dbReference>
<name>F3KZH2_9GAMM</name>
<dbReference type="InterPro" id="IPR009000">
    <property type="entry name" value="Transl_B-barrel_sf"/>
</dbReference>
<dbReference type="GO" id="GO:0043022">
    <property type="term" value="F:ribosome binding"/>
    <property type="evidence" value="ECO:0007669"/>
    <property type="project" value="InterPro"/>
</dbReference>
<dbReference type="InterPro" id="IPR056792">
    <property type="entry name" value="PRC_RimM"/>
</dbReference>
<protein>
    <recommendedName>
        <fullName evidence="1">Ribosome maturation factor RimM</fullName>
    </recommendedName>
</protein>
<dbReference type="RefSeq" id="WP_009574813.1">
    <property type="nucleotide sequence ID" value="NZ_AEIG01000013.1"/>
</dbReference>
<evidence type="ECO:0000313" key="5">
    <source>
        <dbReference type="Proteomes" id="UP000005615"/>
    </source>
</evidence>
<dbReference type="EMBL" id="AEIG01000013">
    <property type="protein sequence ID" value="EGG30519.1"/>
    <property type="molecule type" value="Genomic_DNA"/>
</dbReference>
<dbReference type="InterPro" id="IPR011961">
    <property type="entry name" value="RimM"/>
</dbReference>
<accession>F3KZH2</accession>
<organism evidence="4 5">
    <name type="scientific">Aequoribacter fuscus</name>
    <dbReference type="NCBI Taxonomy" id="2518989"/>
    <lineage>
        <taxon>Bacteria</taxon>
        <taxon>Pseudomonadati</taxon>
        <taxon>Pseudomonadota</taxon>
        <taxon>Gammaproteobacteria</taxon>
        <taxon>Cellvibrionales</taxon>
        <taxon>Halieaceae</taxon>
        <taxon>Aequoribacter</taxon>
    </lineage>
</organism>
<feature type="domain" description="RimM N-terminal" evidence="2">
    <location>
        <begin position="8"/>
        <end position="88"/>
    </location>
</feature>
<comment type="function">
    <text evidence="1">An accessory protein needed during the final step in the assembly of 30S ribosomal subunit, possibly for assembly of the head region. Essential for efficient processing of 16S rRNA. May be needed both before and after RbfA during the maturation of 16S rRNA. It has affinity for free ribosomal 30S subunits but not for 70S ribosomes.</text>
</comment>
<comment type="subunit">
    <text evidence="1">Binds ribosomal protein uS19.</text>
</comment>
<comment type="similarity">
    <text evidence="1">Belongs to the RimM family.</text>
</comment>
<dbReference type="GO" id="GO:0042274">
    <property type="term" value="P:ribosomal small subunit biogenesis"/>
    <property type="evidence" value="ECO:0007669"/>
    <property type="project" value="UniProtKB-UniRule"/>
</dbReference>
<dbReference type="GO" id="GO:0006364">
    <property type="term" value="P:rRNA processing"/>
    <property type="evidence" value="ECO:0007669"/>
    <property type="project" value="UniProtKB-UniRule"/>
</dbReference>
<comment type="caution">
    <text evidence="4">The sequence shown here is derived from an EMBL/GenBank/DDBJ whole genome shotgun (WGS) entry which is preliminary data.</text>
</comment>
<keyword evidence="1" id="KW-0690">Ribosome biogenesis</keyword>
<dbReference type="NCBIfam" id="TIGR02273">
    <property type="entry name" value="16S_RimM"/>
    <property type="match status" value="1"/>
</dbReference>
<keyword evidence="5" id="KW-1185">Reference proteome</keyword>
<dbReference type="InterPro" id="IPR011033">
    <property type="entry name" value="PRC_barrel-like_sf"/>
</dbReference>
<dbReference type="PANTHER" id="PTHR33692">
    <property type="entry name" value="RIBOSOME MATURATION FACTOR RIMM"/>
    <property type="match status" value="1"/>
</dbReference>
<sequence>MAGDDLITVGRVLGAHGVKGWVRIRSFTDPEEQLFEYAPLYLMQRGKKSAFEVEARKSLTKGWSVKLKGLDDRNAAELLKGVDITMPSAVLPELAEDEFYWRDLIGMTVVTKGVLLGEVSNMLETGANDVLVVKSTEGSVDEQERLIPFLLERFVLGVDRASNTIEVDWDPEW</sequence>
<dbReference type="AlphaFoldDB" id="F3KZH2"/>
<dbReference type="STRING" id="2518989.IMCC3088_364"/>
<dbReference type="eggNOG" id="COG0806">
    <property type="taxonomic scope" value="Bacteria"/>
</dbReference>
<keyword evidence="1" id="KW-0698">rRNA processing</keyword>
<reference evidence="4 5" key="1">
    <citation type="journal article" date="2011" name="J. Bacteriol.">
        <title>Genome sequence of strain IMCC3088, a proteorhodopsin-containing marine bacterium belonging to the OM60/NOR5 clade.</title>
        <authorList>
            <person name="Jang Y."/>
            <person name="Oh H.M."/>
            <person name="Kang I."/>
            <person name="Lee K."/>
            <person name="Yang S.J."/>
            <person name="Cho J.C."/>
        </authorList>
    </citation>
    <scope>NUCLEOTIDE SEQUENCE [LARGE SCALE GENOMIC DNA]</scope>
    <source>
        <strain evidence="4 5">IMCC3088</strain>
    </source>
</reference>
<dbReference type="GO" id="GO:0005840">
    <property type="term" value="C:ribosome"/>
    <property type="evidence" value="ECO:0007669"/>
    <property type="project" value="InterPro"/>
</dbReference>
<dbReference type="GO" id="GO:0005737">
    <property type="term" value="C:cytoplasm"/>
    <property type="evidence" value="ECO:0007669"/>
    <property type="project" value="UniProtKB-SubCell"/>
</dbReference>
<dbReference type="SUPFAM" id="SSF50447">
    <property type="entry name" value="Translation proteins"/>
    <property type="match status" value="1"/>
</dbReference>
<evidence type="ECO:0000313" key="4">
    <source>
        <dbReference type="EMBL" id="EGG30519.1"/>
    </source>
</evidence>
<gene>
    <name evidence="1" type="primary">rimM</name>
    <name evidence="4" type="ORF">IMCC3088_364</name>
</gene>
<dbReference type="OrthoDB" id="9783509at2"/>
<dbReference type="Proteomes" id="UP000005615">
    <property type="component" value="Unassembled WGS sequence"/>
</dbReference>
<comment type="domain">
    <text evidence="1">The PRC barrel domain binds ribosomal protein uS19.</text>
</comment>
<keyword evidence="1" id="KW-0963">Cytoplasm</keyword>
<dbReference type="Gene3D" id="2.30.30.240">
    <property type="entry name" value="PRC-barrel domain"/>
    <property type="match status" value="1"/>
</dbReference>
<dbReference type="InterPro" id="IPR002676">
    <property type="entry name" value="RimM_N"/>
</dbReference>
<dbReference type="Gene3D" id="2.40.30.60">
    <property type="entry name" value="RimM"/>
    <property type="match status" value="1"/>
</dbReference>
<proteinExistence type="inferred from homology"/>
<dbReference type="Pfam" id="PF24986">
    <property type="entry name" value="PRC_RimM"/>
    <property type="match status" value="1"/>
</dbReference>
<keyword evidence="1" id="KW-0143">Chaperone</keyword>
<evidence type="ECO:0000256" key="1">
    <source>
        <dbReference type="HAMAP-Rule" id="MF_00014"/>
    </source>
</evidence>
<evidence type="ECO:0000259" key="2">
    <source>
        <dbReference type="Pfam" id="PF01782"/>
    </source>
</evidence>
<dbReference type="PANTHER" id="PTHR33692:SF1">
    <property type="entry name" value="RIBOSOME MATURATION FACTOR RIMM"/>
    <property type="match status" value="1"/>
</dbReference>
<dbReference type="SUPFAM" id="SSF50346">
    <property type="entry name" value="PRC-barrel domain"/>
    <property type="match status" value="1"/>
</dbReference>
<feature type="domain" description="Ribosome maturation factor RimM PRC barrel" evidence="3">
    <location>
        <begin position="101"/>
        <end position="171"/>
    </location>
</feature>